<dbReference type="EMBL" id="JADGJW010001584">
    <property type="protein sequence ID" value="KAJ3202351.1"/>
    <property type="molecule type" value="Genomic_DNA"/>
</dbReference>
<dbReference type="GO" id="GO:0016807">
    <property type="term" value="F:cysteine-type carboxypeptidase activity"/>
    <property type="evidence" value="ECO:0007669"/>
    <property type="project" value="TreeGrafter"/>
</dbReference>
<dbReference type="PANTHER" id="PTHR18063">
    <property type="entry name" value="NF-E2 INDUCIBLE PROTEIN"/>
    <property type="match status" value="1"/>
</dbReference>
<dbReference type="GO" id="GO:0071108">
    <property type="term" value="P:protein K48-linked deubiquitination"/>
    <property type="evidence" value="ECO:0007669"/>
    <property type="project" value="TreeGrafter"/>
</dbReference>
<dbReference type="PANTHER" id="PTHR18063:SF6">
    <property type="entry name" value="UBIQUITIN CARBOXYL-TERMINAL HYDROLASE"/>
    <property type="match status" value="1"/>
</dbReference>
<feature type="domain" description="MINDY deubiquitinase" evidence="2">
    <location>
        <begin position="5"/>
        <end position="169"/>
    </location>
</feature>
<dbReference type="GO" id="GO:1990380">
    <property type="term" value="F:K48-linked deubiquitinase activity"/>
    <property type="evidence" value="ECO:0007669"/>
    <property type="project" value="InterPro"/>
</dbReference>
<evidence type="ECO:0000259" key="2">
    <source>
        <dbReference type="Pfam" id="PF04424"/>
    </source>
</evidence>
<organism evidence="3 4">
    <name type="scientific">Clydaea vesicula</name>
    <dbReference type="NCBI Taxonomy" id="447962"/>
    <lineage>
        <taxon>Eukaryota</taxon>
        <taxon>Fungi</taxon>
        <taxon>Fungi incertae sedis</taxon>
        <taxon>Chytridiomycota</taxon>
        <taxon>Chytridiomycota incertae sedis</taxon>
        <taxon>Chytridiomycetes</taxon>
        <taxon>Lobulomycetales</taxon>
        <taxon>Lobulomycetaceae</taxon>
        <taxon>Clydaea</taxon>
    </lineage>
</organism>
<dbReference type="GO" id="GO:0004843">
    <property type="term" value="F:cysteine-type deubiquitinase activity"/>
    <property type="evidence" value="ECO:0007669"/>
    <property type="project" value="InterPro"/>
</dbReference>
<dbReference type="InterPro" id="IPR033979">
    <property type="entry name" value="MINDY_domain"/>
</dbReference>
<gene>
    <name evidence="3" type="ORF">HK099_001882</name>
</gene>
<dbReference type="Pfam" id="PF04424">
    <property type="entry name" value="MINDY_DUB"/>
    <property type="match status" value="1"/>
</dbReference>
<sequence>MMRCVDPQDEETFRVVARNAKSYDKLTDLIVQGEKNIFEPDQSLGTIDIKGKGKENSSDSVYQDQTNNSQKKIQNSNQILQTDTLIAKNFLEQSSTQLTYFGLTSLMENLQPNSISILFRNNHFQTLFKLENRELLQLVTDLGFLEEPTVCWESLLNVEGDSYFLDSDFREYNKQNFNNSNGGSNNLMNSSNFGINEQLNNLNLNGNLIQSNNDFNFQNQYPPTTTAQSDQE</sequence>
<dbReference type="GO" id="GO:0071944">
    <property type="term" value="C:cell periphery"/>
    <property type="evidence" value="ECO:0007669"/>
    <property type="project" value="TreeGrafter"/>
</dbReference>
<feature type="region of interest" description="Disordered" evidence="1">
    <location>
        <begin position="48"/>
        <end position="68"/>
    </location>
</feature>
<accession>A0AAD5TTQ8</accession>
<dbReference type="GO" id="GO:0005829">
    <property type="term" value="C:cytosol"/>
    <property type="evidence" value="ECO:0007669"/>
    <property type="project" value="TreeGrafter"/>
</dbReference>
<dbReference type="Proteomes" id="UP001211065">
    <property type="component" value="Unassembled WGS sequence"/>
</dbReference>
<evidence type="ECO:0000256" key="1">
    <source>
        <dbReference type="SAM" id="MobiDB-lite"/>
    </source>
</evidence>
<feature type="compositionally biased region" description="Polar residues" evidence="1">
    <location>
        <begin position="214"/>
        <end position="232"/>
    </location>
</feature>
<feature type="region of interest" description="Disordered" evidence="1">
    <location>
        <begin position="213"/>
        <end position="232"/>
    </location>
</feature>
<proteinExistence type="predicted"/>
<comment type="caution">
    <text evidence="3">The sequence shown here is derived from an EMBL/GenBank/DDBJ whole genome shotgun (WGS) entry which is preliminary data.</text>
</comment>
<name>A0AAD5TTQ8_9FUNG</name>
<dbReference type="AlphaFoldDB" id="A0AAD5TTQ8"/>
<dbReference type="InterPro" id="IPR007518">
    <property type="entry name" value="MINDY"/>
</dbReference>
<reference evidence="3" key="1">
    <citation type="submission" date="2020-05" db="EMBL/GenBank/DDBJ databases">
        <title>Phylogenomic resolution of chytrid fungi.</title>
        <authorList>
            <person name="Stajich J.E."/>
            <person name="Amses K."/>
            <person name="Simmons R."/>
            <person name="Seto K."/>
            <person name="Myers J."/>
            <person name="Bonds A."/>
            <person name="Quandt C.A."/>
            <person name="Barry K."/>
            <person name="Liu P."/>
            <person name="Grigoriev I."/>
            <person name="Longcore J.E."/>
            <person name="James T.Y."/>
        </authorList>
    </citation>
    <scope>NUCLEOTIDE SEQUENCE</scope>
    <source>
        <strain evidence="3">JEL0476</strain>
    </source>
</reference>
<keyword evidence="4" id="KW-1185">Reference proteome</keyword>
<protein>
    <recommendedName>
        <fullName evidence="2">MINDY deubiquitinase domain-containing protein</fullName>
    </recommendedName>
</protein>
<evidence type="ECO:0000313" key="3">
    <source>
        <dbReference type="EMBL" id="KAJ3202351.1"/>
    </source>
</evidence>
<evidence type="ECO:0000313" key="4">
    <source>
        <dbReference type="Proteomes" id="UP001211065"/>
    </source>
</evidence>